<evidence type="ECO:0000256" key="6">
    <source>
        <dbReference type="ARBA" id="ARBA00022989"/>
    </source>
</evidence>
<evidence type="ECO:0000256" key="2">
    <source>
        <dbReference type="ARBA" id="ARBA00009731"/>
    </source>
</evidence>
<evidence type="ECO:0000313" key="9">
    <source>
        <dbReference type="Proteomes" id="UP000708208"/>
    </source>
</evidence>
<evidence type="ECO:0000256" key="3">
    <source>
        <dbReference type="ARBA" id="ARBA00017467"/>
    </source>
</evidence>
<reference evidence="8" key="1">
    <citation type="submission" date="2021-06" db="EMBL/GenBank/DDBJ databases">
        <authorList>
            <person name="Hodson N. C."/>
            <person name="Mongue J. A."/>
            <person name="Jaron S. K."/>
        </authorList>
    </citation>
    <scope>NUCLEOTIDE SEQUENCE</scope>
</reference>
<dbReference type="GO" id="GO:0043541">
    <property type="term" value="C:UDP-N-acetylglucosamine transferase complex"/>
    <property type="evidence" value="ECO:0007669"/>
    <property type="project" value="TreeGrafter"/>
</dbReference>
<comment type="subcellular location">
    <subcellularLocation>
        <location evidence="1">Endoplasmic reticulum membrane</location>
        <topology evidence="1">Single-pass membrane protein</topology>
    </subcellularLocation>
</comment>
<organism evidence="8 9">
    <name type="scientific">Allacma fusca</name>
    <dbReference type="NCBI Taxonomy" id="39272"/>
    <lineage>
        <taxon>Eukaryota</taxon>
        <taxon>Metazoa</taxon>
        <taxon>Ecdysozoa</taxon>
        <taxon>Arthropoda</taxon>
        <taxon>Hexapoda</taxon>
        <taxon>Collembola</taxon>
        <taxon>Symphypleona</taxon>
        <taxon>Sminthuridae</taxon>
        <taxon>Allacma</taxon>
    </lineage>
</organism>
<evidence type="ECO:0000256" key="1">
    <source>
        <dbReference type="ARBA" id="ARBA00004389"/>
    </source>
</evidence>
<gene>
    <name evidence="8" type="ORF">AFUS01_LOCUS25510</name>
</gene>
<accession>A0A8J2KHW5</accession>
<dbReference type="AlphaFoldDB" id="A0A8J2KHW5"/>
<dbReference type="Proteomes" id="UP000708208">
    <property type="component" value="Unassembled WGS sequence"/>
</dbReference>
<evidence type="ECO:0000313" key="8">
    <source>
        <dbReference type="EMBL" id="CAG7786965.1"/>
    </source>
</evidence>
<keyword evidence="7" id="KW-0472">Membrane</keyword>
<keyword evidence="9" id="KW-1185">Reference proteome</keyword>
<evidence type="ECO:0000256" key="7">
    <source>
        <dbReference type="ARBA" id="ARBA00023136"/>
    </source>
</evidence>
<dbReference type="GO" id="GO:0004577">
    <property type="term" value="F:N-acetylglucosaminyldiphosphodolichol N-acetylglucosaminyltransferase activity"/>
    <property type="evidence" value="ECO:0007669"/>
    <property type="project" value="TreeGrafter"/>
</dbReference>
<keyword evidence="6" id="KW-1133">Transmembrane helix</keyword>
<protein>
    <recommendedName>
        <fullName evidence="3">UDP-N-acetylglucosamine transferase subunit ALG14</fullName>
    </recommendedName>
</protein>
<dbReference type="PANTHER" id="PTHR12154:SF4">
    <property type="entry name" value="UDP-N-ACETYLGLUCOSAMINE TRANSFERASE SUBUNIT ALG14 HOMOLOG"/>
    <property type="match status" value="1"/>
</dbReference>
<dbReference type="OrthoDB" id="17098at2759"/>
<evidence type="ECO:0000256" key="4">
    <source>
        <dbReference type="ARBA" id="ARBA00022692"/>
    </source>
</evidence>
<keyword evidence="4" id="KW-0812">Transmembrane</keyword>
<sequence length="188" mass="20723">MELTVTSLILILGALSVLLKIIDYSTRKKSCGIPAKVMAVLGSGGHTREMIAIMKSLSRDAFSPRIYVYTKNDQLSRVKAEQMEGSATPDVVFKEIHRSREVGQSYVTSVFTTIYSMFGSFLVVYSNRPDVIICTGPGVCVPIVYSAVILKVLGVLDTRIIFVESMCRVKSLSLTGRLVFPVVMEMLD</sequence>
<dbReference type="Pfam" id="PF08660">
    <property type="entry name" value="Alg14"/>
    <property type="match status" value="1"/>
</dbReference>
<comment type="caution">
    <text evidence="8">The sequence shown here is derived from an EMBL/GenBank/DDBJ whole genome shotgun (WGS) entry which is preliminary data.</text>
</comment>
<dbReference type="PANTHER" id="PTHR12154">
    <property type="entry name" value="GLYCOSYL TRANSFERASE-RELATED"/>
    <property type="match status" value="1"/>
</dbReference>
<evidence type="ECO:0000256" key="5">
    <source>
        <dbReference type="ARBA" id="ARBA00022824"/>
    </source>
</evidence>
<dbReference type="GO" id="GO:0006488">
    <property type="term" value="P:dolichol-linked oligosaccharide biosynthetic process"/>
    <property type="evidence" value="ECO:0007669"/>
    <property type="project" value="InterPro"/>
</dbReference>
<name>A0A8J2KHW5_9HEXA</name>
<dbReference type="EMBL" id="CAJVCH010330309">
    <property type="protein sequence ID" value="CAG7786965.1"/>
    <property type="molecule type" value="Genomic_DNA"/>
</dbReference>
<comment type="similarity">
    <text evidence="2">Belongs to the ALG14 family.</text>
</comment>
<dbReference type="InterPro" id="IPR013969">
    <property type="entry name" value="Oligosacch_biosynth_Alg14"/>
</dbReference>
<keyword evidence="5" id="KW-0256">Endoplasmic reticulum</keyword>
<proteinExistence type="inferred from homology"/>